<sequence length="116" mass="12175">MAAPPAMVGTAARHGVPAADSRSSDSGRAVATTGRPRSRWRRGGFAGWAGRAGWAGFARWAGRGGVADTFVAAPAGRGRAIRPPGPRHRTVSWPEPDLLPATAAKPRSGRTRQQKR</sequence>
<name>A0ABR5F0D5_9ACTN</name>
<organism evidence="2 3">
    <name type="scientific">Protofrankia coriariae</name>
    <dbReference type="NCBI Taxonomy" id="1562887"/>
    <lineage>
        <taxon>Bacteria</taxon>
        <taxon>Bacillati</taxon>
        <taxon>Actinomycetota</taxon>
        <taxon>Actinomycetes</taxon>
        <taxon>Frankiales</taxon>
        <taxon>Frankiaceae</taxon>
        <taxon>Protofrankia</taxon>
    </lineage>
</organism>
<feature type="region of interest" description="Disordered" evidence="1">
    <location>
        <begin position="76"/>
        <end position="116"/>
    </location>
</feature>
<feature type="compositionally biased region" description="Low complexity" evidence="1">
    <location>
        <begin position="18"/>
        <end position="31"/>
    </location>
</feature>
<proteinExistence type="predicted"/>
<dbReference type="Proteomes" id="UP000035425">
    <property type="component" value="Unassembled WGS sequence"/>
</dbReference>
<comment type="caution">
    <text evidence="2">The sequence shown here is derived from an EMBL/GenBank/DDBJ whole genome shotgun (WGS) entry which is preliminary data.</text>
</comment>
<keyword evidence="3" id="KW-1185">Reference proteome</keyword>
<gene>
    <name evidence="2" type="ORF">FrCorBMG51_19570</name>
</gene>
<reference evidence="2 3" key="1">
    <citation type="submission" date="2014-12" db="EMBL/GenBank/DDBJ databases">
        <title>Frankia sp. BMG5.1 draft genome.</title>
        <authorList>
            <person name="Gtari M."/>
            <person name="Ghodhbane-Gtari F."/>
            <person name="Nouioui I."/>
            <person name="Ktari A."/>
            <person name="Hezbri K."/>
            <person name="Mimouni W."/>
            <person name="Sbissi I."/>
            <person name="Ayari A."/>
            <person name="Yamanaka T."/>
            <person name="Normand P."/>
            <person name="Tisa L.S."/>
            <person name="Boudabous A."/>
        </authorList>
    </citation>
    <scope>NUCLEOTIDE SEQUENCE [LARGE SCALE GENOMIC DNA]</scope>
    <source>
        <strain evidence="2 3">BMG5.1</strain>
    </source>
</reference>
<evidence type="ECO:0000313" key="3">
    <source>
        <dbReference type="Proteomes" id="UP000035425"/>
    </source>
</evidence>
<evidence type="ECO:0000313" key="2">
    <source>
        <dbReference type="EMBL" id="KLL10176.1"/>
    </source>
</evidence>
<evidence type="ECO:0000256" key="1">
    <source>
        <dbReference type="SAM" id="MobiDB-lite"/>
    </source>
</evidence>
<feature type="compositionally biased region" description="Basic residues" evidence="1">
    <location>
        <begin position="107"/>
        <end position="116"/>
    </location>
</feature>
<accession>A0ABR5F0D5</accession>
<protein>
    <submittedName>
        <fullName evidence="2">Uncharacterized protein</fullName>
    </submittedName>
</protein>
<feature type="region of interest" description="Disordered" evidence="1">
    <location>
        <begin position="1"/>
        <end position="39"/>
    </location>
</feature>
<dbReference type="EMBL" id="JWIO01000040">
    <property type="protein sequence ID" value="KLL10176.1"/>
    <property type="molecule type" value="Genomic_DNA"/>
</dbReference>